<dbReference type="InterPro" id="IPR029058">
    <property type="entry name" value="AB_hydrolase_fold"/>
</dbReference>
<dbReference type="SUPFAM" id="SSF53474">
    <property type="entry name" value="alpha/beta-Hydrolases"/>
    <property type="match status" value="1"/>
</dbReference>
<dbReference type="RefSeq" id="WP_136392822.1">
    <property type="nucleotide sequence ID" value="NZ_SSND01000001.1"/>
</dbReference>
<sequence length="311" mass="35275">MNAVTTDRPDASTATDRESWLARMEEIGEDAGYFEPLGRNHWAFFVDDGPNLLVTFETLDTIRAASPRQMPLGYTYTAGNGWSHLCIIADGPTWYRDDRVYRYFDRLVDEGFLEDFDRVVFYGAGMGGYAACAYSVAAPGATVLALQPRATLDPAFAGWDRRDLAARKLDFGSRYGYAPDMIEGTGRVFLVFDPREREDAMHAALFRAPFVTELHTPHLGDRLDDALSHLGLLTDLLDAVTKGMLSRDYFAQLWRRRRNFGPYLKRLLAIADERGQKKRAAMICRSVTRRLNAPRFRRRLDELEAELGKTP</sequence>
<evidence type="ECO:0000313" key="2">
    <source>
        <dbReference type="Proteomes" id="UP000309450"/>
    </source>
</evidence>
<protein>
    <submittedName>
        <fullName evidence="1">Phosphoadenosine phosphosulfate reductase</fullName>
    </submittedName>
</protein>
<proteinExistence type="predicted"/>
<name>A0A4S3MSJ8_9RHOB</name>
<organism evidence="1 2">
    <name type="scientific">Aliigemmobacter aestuarii</name>
    <dbReference type="NCBI Taxonomy" id="1445661"/>
    <lineage>
        <taxon>Bacteria</taxon>
        <taxon>Pseudomonadati</taxon>
        <taxon>Pseudomonadota</taxon>
        <taxon>Alphaproteobacteria</taxon>
        <taxon>Rhodobacterales</taxon>
        <taxon>Paracoccaceae</taxon>
        <taxon>Aliigemmobacter</taxon>
    </lineage>
</organism>
<gene>
    <name evidence="1" type="ORF">E7811_01435</name>
</gene>
<evidence type="ECO:0000313" key="1">
    <source>
        <dbReference type="EMBL" id="THD84441.1"/>
    </source>
</evidence>
<dbReference type="EMBL" id="SSND01000001">
    <property type="protein sequence ID" value="THD84441.1"/>
    <property type="molecule type" value="Genomic_DNA"/>
</dbReference>
<comment type="caution">
    <text evidence="1">The sequence shown here is derived from an EMBL/GenBank/DDBJ whole genome shotgun (WGS) entry which is preliminary data.</text>
</comment>
<dbReference type="OrthoDB" id="7840273at2"/>
<reference evidence="1 2" key="1">
    <citation type="submission" date="2019-04" db="EMBL/GenBank/DDBJ databases">
        <title>Draft genome sequence of Gemmobacter aestuarii sp. nov.</title>
        <authorList>
            <person name="Hameed A."/>
            <person name="Lin S.-Y."/>
            <person name="Shahina M."/>
            <person name="Lai W.-A."/>
            <person name="Young C.-C."/>
        </authorList>
    </citation>
    <scope>NUCLEOTIDE SEQUENCE [LARGE SCALE GENOMIC DNA]</scope>
    <source>
        <strain evidence="1 2">CC-PW-75</strain>
    </source>
</reference>
<dbReference type="Proteomes" id="UP000309450">
    <property type="component" value="Unassembled WGS sequence"/>
</dbReference>
<accession>A0A4S3MSJ8</accession>
<dbReference type="AlphaFoldDB" id="A0A4S3MSJ8"/>
<keyword evidence="2" id="KW-1185">Reference proteome</keyword>